<dbReference type="NCBIfam" id="TIGR00945">
    <property type="entry name" value="tatC"/>
    <property type="match status" value="1"/>
</dbReference>
<keyword evidence="2 5" id="KW-0812">Transmembrane</keyword>
<dbReference type="EMBL" id="FXWK01000001">
    <property type="protein sequence ID" value="SMQ63791.1"/>
    <property type="molecule type" value="Genomic_DNA"/>
</dbReference>
<feature type="compositionally biased region" description="Basic and acidic residues" evidence="6">
    <location>
        <begin position="1"/>
        <end position="18"/>
    </location>
</feature>
<dbReference type="InterPro" id="IPR002033">
    <property type="entry name" value="TatC"/>
</dbReference>
<feature type="transmembrane region" description="Helical" evidence="5">
    <location>
        <begin position="215"/>
        <end position="232"/>
    </location>
</feature>
<feature type="transmembrane region" description="Helical" evidence="5">
    <location>
        <begin position="176"/>
        <end position="203"/>
    </location>
</feature>
<keyword evidence="3 5" id="KW-1133">Transmembrane helix</keyword>
<comment type="subunit">
    <text evidence="5">The Tat system comprises two distinct complexes: a TatABC complex, containing multiple copies of TatA, TatB and TatC subunits, and a separate TatA complex, containing only TatA subunits. Substrates initially bind to the TatABC complex, which probably triggers association of the separate TatA complex to form the active translocon.</text>
</comment>
<feature type="transmembrane region" description="Helical" evidence="5">
    <location>
        <begin position="96"/>
        <end position="117"/>
    </location>
</feature>
<keyword evidence="5" id="KW-1003">Cell membrane</keyword>
<dbReference type="PANTHER" id="PTHR30371:SF0">
    <property type="entry name" value="SEC-INDEPENDENT PROTEIN TRANSLOCASE PROTEIN TATC, CHLOROPLASTIC-RELATED"/>
    <property type="match status" value="1"/>
</dbReference>
<gene>
    <name evidence="5" type="primary">tatC</name>
    <name evidence="7" type="ORF">SAMN06295905_0869</name>
</gene>
<dbReference type="GO" id="GO:0009977">
    <property type="term" value="F:proton motive force dependent protein transmembrane transporter activity"/>
    <property type="evidence" value="ECO:0007669"/>
    <property type="project" value="TreeGrafter"/>
</dbReference>
<sequence length="277" mass="30730">MMADTKSEQIEDKSKAEPQDELAGSEAPLLDHLIELRKRLIHSAIAIVVLMIVCFLFAGQIFDILLNPYRSIYPNPGDMELIYTAPQEFFFTQLNLAFFGAVFIGFPYLATQIYAFVSPGLYKHERKALVPYLVATPVFFLLGAAMVYFVVLPMALGFFAGMQTEEIKLLAKVSEYLALAMTLILAFGICFQLPVVLTLLAQLDLVGVEQLKKGRRYAIVGILIVAAFITPPDPISQIGLALPMYGLYELAILSVRMVEKRRKAALAAQEAEQAKEA</sequence>
<feature type="region of interest" description="Disordered" evidence="6">
    <location>
        <begin position="1"/>
        <end position="22"/>
    </location>
</feature>
<accession>A0A1Y6ERG8</accession>
<evidence type="ECO:0000256" key="6">
    <source>
        <dbReference type="SAM" id="MobiDB-lite"/>
    </source>
</evidence>
<protein>
    <recommendedName>
        <fullName evidence="5">Sec-independent protein translocase protein TatC</fullName>
    </recommendedName>
</protein>
<dbReference type="PANTHER" id="PTHR30371">
    <property type="entry name" value="SEC-INDEPENDENT PROTEIN TRANSLOCASE PROTEIN TATC"/>
    <property type="match status" value="1"/>
</dbReference>
<keyword evidence="8" id="KW-1185">Reference proteome</keyword>
<evidence type="ECO:0000313" key="8">
    <source>
        <dbReference type="Proteomes" id="UP000194474"/>
    </source>
</evidence>
<evidence type="ECO:0000256" key="1">
    <source>
        <dbReference type="ARBA" id="ARBA00004141"/>
    </source>
</evidence>
<comment type="subcellular location">
    <subcellularLocation>
        <location evidence="5">Cell membrane</location>
        <topology evidence="5">Multi-pass membrane protein</topology>
    </subcellularLocation>
    <subcellularLocation>
        <location evidence="1">Membrane</location>
        <topology evidence="1">Multi-pass membrane protein</topology>
    </subcellularLocation>
</comment>
<keyword evidence="5" id="KW-0813">Transport</keyword>
<keyword evidence="4 5" id="KW-0472">Membrane</keyword>
<dbReference type="Proteomes" id="UP000194474">
    <property type="component" value="Unassembled WGS sequence"/>
</dbReference>
<feature type="transmembrane region" description="Helical" evidence="5">
    <location>
        <begin position="238"/>
        <end position="258"/>
    </location>
</feature>
<keyword evidence="5" id="KW-0811">Translocation</keyword>
<reference evidence="8" key="1">
    <citation type="submission" date="2017-04" db="EMBL/GenBank/DDBJ databases">
        <authorList>
            <person name="Varghese N."/>
            <person name="Submissions S."/>
        </authorList>
    </citation>
    <scope>NUCLEOTIDE SEQUENCE [LARGE SCALE GENOMIC DNA]</scope>
</reference>
<feature type="transmembrane region" description="Helical" evidence="5">
    <location>
        <begin position="129"/>
        <end position="156"/>
    </location>
</feature>
<dbReference type="Pfam" id="PF00902">
    <property type="entry name" value="TatC"/>
    <property type="match status" value="1"/>
</dbReference>
<dbReference type="InterPro" id="IPR019820">
    <property type="entry name" value="Sec-indep_translocase_CS"/>
</dbReference>
<comment type="function">
    <text evidence="5">Part of the twin-arginine translocation (Tat) system that transports large folded proteins containing a characteristic twin-arginine motif in their signal peptide across membranes. Together with TatB, TatC is part of a receptor directly interacting with Tat signal peptides.</text>
</comment>
<evidence type="ECO:0000313" key="7">
    <source>
        <dbReference type="EMBL" id="SMQ63791.1"/>
    </source>
</evidence>
<evidence type="ECO:0000256" key="4">
    <source>
        <dbReference type="ARBA" id="ARBA00023136"/>
    </source>
</evidence>
<dbReference type="GO" id="GO:0033281">
    <property type="term" value="C:TAT protein transport complex"/>
    <property type="evidence" value="ECO:0007669"/>
    <property type="project" value="UniProtKB-UniRule"/>
</dbReference>
<organism evidence="7 8">
    <name type="scientific">Devosia lucknowensis</name>
    <dbReference type="NCBI Taxonomy" id="1096929"/>
    <lineage>
        <taxon>Bacteria</taxon>
        <taxon>Pseudomonadati</taxon>
        <taxon>Pseudomonadota</taxon>
        <taxon>Alphaproteobacteria</taxon>
        <taxon>Hyphomicrobiales</taxon>
        <taxon>Devosiaceae</taxon>
        <taxon>Devosia</taxon>
    </lineage>
</organism>
<dbReference type="AlphaFoldDB" id="A0A1Y6ERG8"/>
<name>A0A1Y6ERG8_9HYPH</name>
<proteinExistence type="inferred from homology"/>
<dbReference type="GO" id="GO:0065002">
    <property type="term" value="P:intracellular protein transmembrane transport"/>
    <property type="evidence" value="ECO:0007669"/>
    <property type="project" value="TreeGrafter"/>
</dbReference>
<dbReference type="PRINTS" id="PR01840">
    <property type="entry name" value="TATCFAMILY"/>
</dbReference>
<comment type="similarity">
    <text evidence="5">Belongs to the TatC family.</text>
</comment>
<keyword evidence="5" id="KW-0653">Protein transport</keyword>
<evidence type="ECO:0000256" key="5">
    <source>
        <dbReference type="HAMAP-Rule" id="MF_00902"/>
    </source>
</evidence>
<dbReference type="GO" id="GO:0043953">
    <property type="term" value="P:protein transport by the Tat complex"/>
    <property type="evidence" value="ECO:0007669"/>
    <property type="project" value="UniProtKB-UniRule"/>
</dbReference>
<dbReference type="RefSeq" id="WP_244557424.1">
    <property type="nucleotide sequence ID" value="NZ_FXWK01000001.1"/>
</dbReference>
<dbReference type="PROSITE" id="PS01218">
    <property type="entry name" value="TATC"/>
    <property type="match status" value="1"/>
</dbReference>
<dbReference type="HAMAP" id="MF_00902">
    <property type="entry name" value="TatC"/>
    <property type="match status" value="1"/>
</dbReference>
<feature type="transmembrane region" description="Helical" evidence="5">
    <location>
        <begin position="40"/>
        <end position="62"/>
    </location>
</feature>
<evidence type="ECO:0000256" key="2">
    <source>
        <dbReference type="ARBA" id="ARBA00022692"/>
    </source>
</evidence>
<evidence type="ECO:0000256" key="3">
    <source>
        <dbReference type="ARBA" id="ARBA00022989"/>
    </source>
</evidence>